<proteinExistence type="predicted"/>
<feature type="region of interest" description="Disordered" evidence="1">
    <location>
        <begin position="295"/>
        <end position="452"/>
    </location>
</feature>
<protein>
    <recommendedName>
        <fullName evidence="2">Myb-like domain-containing protein</fullName>
    </recommendedName>
</protein>
<dbReference type="OrthoDB" id="2348945at2759"/>
<accession>A0A9P6AS01</accession>
<feature type="compositionally biased region" description="Basic residues" evidence="1">
    <location>
        <begin position="98"/>
        <end position="111"/>
    </location>
</feature>
<feature type="compositionally biased region" description="Low complexity" evidence="1">
    <location>
        <begin position="361"/>
        <end position="384"/>
    </location>
</feature>
<feature type="compositionally biased region" description="Polar residues" evidence="1">
    <location>
        <begin position="335"/>
        <end position="354"/>
    </location>
</feature>
<keyword evidence="4" id="KW-1185">Reference proteome</keyword>
<feature type="region of interest" description="Disordered" evidence="1">
    <location>
        <begin position="526"/>
        <end position="545"/>
    </location>
</feature>
<feature type="compositionally biased region" description="Polar residues" evidence="1">
    <location>
        <begin position="1"/>
        <end position="13"/>
    </location>
</feature>
<evidence type="ECO:0000259" key="2">
    <source>
        <dbReference type="SMART" id="SM00717"/>
    </source>
</evidence>
<dbReference type="Proteomes" id="UP000886523">
    <property type="component" value="Unassembled WGS sequence"/>
</dbReference>
<name>A0A9P6AS01_9AGAM</name>
<evidence type="ECO:0000256" key="1">
    <source>
        <dbReference type="SAM" id="MobiDB-lite"/>
    </source>
</evidence>
<dbReference type="SMART" id="SM00717">
    <property type="entry name" value="SANT"/>
    <property type="match status" value="1"/>
</dbReference>
<feature type="compositionally biased region" description="Low complexity" evidence="1">
    <location>
        <begin position="31"/>
        <end position="58"/>
    </location>
</feature>
<feature type="region of interest" description="Disordered" evidence="1">
    <location>
        <begin position="1"/>
        <end position="117"/>
    </location>
</feature>
<feature type="compositionally biased region" description="Low complexity" evidence="1">
    <location>
        <begin position="398"/>
        <end position="422"/>
    </location>
</feature>
<feature type="compositionally biased region" description="Polar residues" evidence="1">
    <location>
        <begin position="21"/>
        <end position="30"/>
    </location>
</feature>
<feature type="compositionally biased region" description="Polar residues" evidence="1">
    <location>
        <begin position="295"/>
        <end position="314"/>
    </location>
</feature>
<feature type="domain" description="Myb-like" evidence="2">
    <location>
        <begin position="470"/>
        <end position="526"/>
    </location>
</feature>
<dbReference type="InterPro" id="IPR001005">
    <property type="entry name" value="SANT/Myb"/>
</dbReference>
<sequence length="605" mass="66547">MNAGDSFSYSSPLIPNGGYQAATSQQHYVSQQQQQQQQQQHQHQQQPQQQQPQEQVPQEQPPPPPPPQQTQGPQSSAEKPSSDPPSNKEDSSPVAGEKRKRGRPKGSKTKRPKVDVNAEAMVSAQAPHPYDVATVGPSTYLPTYSQPHLESQAAHRAQALLYGPSQQSTRPSLHLSGSVAHEIDINRLYEFHWKAMNLCSEFYQAASDLINATPASVLAQAFHSNKKSSPLSILTDAKALCDSLMADPGTFTENFHPNDPASLSQSVPHLGNKLVSPPPWRVSPRVSYSLGSNVAEAQTNNQSSVRWPTTNGTGTYVPDQTGRINHVQDVPASLSGPSRSPALSSHSAGPSSAQLAHAMLPSPQISVKSSSSQPYQQQQMAGQQREGTEENFHRPLRQQQDQDQEQQQPAQQVPEHQQQNQVPYTQPHNGSLRYPDIPSQPQPQSHPIPALHPGQAAVFNSMKAATANLSAGNWSTEETRKLKTLVEQSKANDPKQEVDWDWVAAQFGSSRSKQMILFKANSLKIKSGTTRKKRKSPSRDSSPIKMSWAAVVPSKNPAPRVHLPCPALQPHLLEQRRILHHKDIQISSSKHNSDLCLPRRTIHHP</sequence>
<feature type="compositionally biased region" description="Pro residues" evidence="1">
    <location>
        <begin position="59"/>
        <end position="68"/>
    </location>
</feature>
<evidence type="ECO:0000313" key="3">
    <source>
        <dbReference type="EMBL" id="KAF9509806.1"/>
    </source>
</evidence>
<gene>
    <name evidence="3" type="ORF">BS47DRAFT_129566</name>
</gene>
<evidence type="ECO:0000313" key="4">
    <source>
        <dbReference type="Proteomes" id="UP000886523"/>
    </source>
</evidence>
<dbReference type="AlphaFoldDB" id="A0A9P6AS01"/>
<dbReference type="EMBL" id="MU129028">
    <property type="protein sequence ID" value="KAF9509806.1"/>
    <property type="molecule type" value="Genomic_DNA"/>
</dbReference>
<reference evidence="3" key="1">
    <citation type="journal article" date="2020" name="Nat. Commun.">
        <title>Large-scale genome sequencing of mycorrhizal fungi provides insights into the early evolution of symbiotic traits.</title>
        <authorList>
            <person name="Miyauchi S."/>
            <person name="Kiss E."/>
            <person name="Kuo A."/>
            <person name="Drula E."/>
            <person name="Kohler A."/>
            <person name="Sanchez-Garcia M."/>
            <person name="Morin E."/>
            <person name="Andreopoulos B."/>
            <person name="Barry K.W."/>
            <person name="Bonito G."/>
            <person name="Buee M."/>
            <person name="Carver A."/>
            <person name="Chen C."/>
            <person name="Cichocki N."/>
            <person name="Clum A."/>
            <person name="Culley D."/>
            <person name="Crous P.W."/>
            <person name="Fauchery L."/>
            <person name="Girlanda M."/>
            <person name="Hayes R.D."/>
            <person name="Keri Z."/>
            <person name="LaButti K."/>
            <person name="Lipzen A."/>
            <person name="Lombard V."/>
            <person name="Magnuson J."/>
            <person name="Maillard F."/>
            <person name="Murat C."/>
            <person name="Nolan M."/>
            <person name="Ohm R.A."/>
            <person name="Pangilinan J."/>
            <person name="Pereira M.F."/>
            <person name="Perotto S."/>
            <person name="Peter M."/>
            <person name="Pfister S."/>
            <person name="Riley R."/>
            <person name="Sitrit Y."/>
            <person name="Stielow J.B."/>
            <person name="Szollosi G."/>
            <person name="Zifcakova L."/>
            <person name="Stursova M."/>
            <person name="Spatafora J.W."/>
            <person name="Tedersoo L."/>
            <person name="Vaario L.M."/>
            <person name="Yamada A."/>
            <person name="Yan M."/>
            <person name="Wang P."/>
            <person name="Xu J."/>
            <person name="Bruns T."/>
            <person name="Baldrian P."/>
            <person name="Vilgalys R."/>
            <person name="Dunand C."/>
            <person name="Henrissat B."/>
            <person name="Grigoriev I.V."/>
            <person name="Hibbett D."/>
            <person name="Nagy L.G."/>
            <person name="Martin F.M."/>
        </authorList>
    </citation>
    <scope>NUCLEOTIDE SEQUENCE</scope>
    <source>
        <strain evidence="3">UP504</strain>
    </source>
</reference>
<organism evidence="3 4">
    <name type="scientific">Hydnum rufescens UP504</name>
    <dbReference type="NCBI Taxonomy" id="1448309"/>
    <lineage>
        <taxon>Eukaryota</taxon>
        <taxon>Fungi</taxon>
        <taxon>Dikarya</taxon>
        <taxon>Basidiomycota</taxon>
        <taxon>Agaricomycotina</taxon>
        <taxon>Agaricomycetes</taxon>
        <taxon>Cantharellales</taxon>
        <taxon>Hydnaceae</taxon>
        <taxon>Hydnum</taxon>
    </lineage>
</organism>
<comment type="caution">
    <text evidence="3">The sequence shown here is derived from an EMBL/GenBank/DDBJ whole genome shotgun (WGS) entry which is preliminary data.</text>
</comment>